<dbReference type="RefSeq" id="WP_217943986.1">
    <property type="nucleotide sequence ID" value="NZ_JAHTGR010000011.1"/>
</dbReference>
<keyword evidence="1" id="KW-0929">Antimicrobial</keyword>
<sequence length="170" mass="18623">MPLDKQDPGSTSPMKMSLAGRSNLRARERAEARYYDDMGPGRGNCTWGAGILAHKGPCTAEELKRPVSDAAVAAEFSSRVADAERTVRIRVKHQVLDQDQFDALVSYTFNLGPHGAGKVLELVDKGKLREAATTMSSMTRVRVKTKHGSKLVIARGLISRRAEESAPFRK</sequence>
<dbReference type="EMBL" id="JALJZU010000002">
    <property type="protein sequence ID" value="MCP2007771.1"/>
    <property type="molecule type" value="Genomic_DNA"/>
</dbReference>
<dbReference type="GO" id="GO:0042742">
    <property type="term" value="P:defense response to bacterium"/>
    <property type="evidence" value="ECO:0007669"/>
    <property type="project" value="UniProtKB-KW"/>
</dbReference>
<keyword evidence="6" id="KW-1185">Reference proteome</keyword>
<name>A0AA41H9P6_9BURK</name>
<dbReference type="EC" id="3.2.1.17" evidence="1"/>
<dbReference type="GO" id="GO:0016998">
    <property type="term" value="P:cell wall macromolecule catabolic process"/>
    <property type="evidence" value="ECO:0007669"/>
    <property type="project" value="InterPro"/>
</dbReference>
<keyword evidence="1" id="KW-0081">Bacteriolytic enzyme</keyword>
<feature type="region of interest" description="Disordered" evidence="2">
    <location>
        <begin position="1"/>
        <end position="23"/>
    </location>
</feature>
<dbReference type="InterPro" id="IPR002196">
    <property type="entry name" value="Glyco_hydro_24"/>
</dbReference>
<dbReference type="GO" id="GO:0009253">
    <property type="term" value="P:peptidoglycan catabolic process"/>
    <property type="evidence" value="ECO:0007669"/>
    <property type="project" value="InterPro"/>
</dbReference>
<reference evidence="4" key="2">
    <citation type="submission" date="2022-03" db="EMBL/GenBank/DDBJ databases">
        <title>Genome Encyclopedia of Bacteria and Archaea VI: Functional Genomics of Type Strains.</title>
        <authorList>
            <person name="Whitman W."/>
        </authorList>
    </citation>
    <scope>NUCLEOTIDE SEQUENCE</scope>
    <source>
        <strain evidence="4">HSC-15S17</strain>
    </source>
</reference>
<gene>
    <name evidence="3" type="ORF">KVP70_20295</name>
    <name evidence="4" type="ORF">L1274_001464</name>
</gene>
<proteinExistence type="inferred from homology"/>
<evidence type="ECO:0000313" key="5">
    <source>
        <dbReference type="Proteomes" id="UP001155901"/>
    </source>
</evidence>
<reference evidence="3" key="1">
    <citation type="submission" date="2021-07" db="EMBL/GenBank/DDBJ databases">
        <title>Characterization of violacein-producing bacteria and related species.</title>
        <authorList>
            <person name="Wilson H.S."/>
            <person name="De Leon M.E."/>
        </authorList>
    </citation>
    <scope>NUCLEOTIDE SEQUENCE</scope>
    <source>
        <strain evidence="3">HSC-15S17</strain>
    </source>
</reference>
<comment type="similarity">
    <text evidence="1">Belongs to the glycosyl hydrolase 24 family.</text>
</comment>
<dbReference type="Pfam" id="PF00959">
    <property type="entry name" value="Phage_lysozyme"/>
    <property type="match status" value="1"/>
</dbReference>
<protein>
    <recommendedName>
        <fullName evidence="1">Lysozyme</fullName>
        <ecNumber evidence="1">3.2.1.17</ecNumber>
    </recommendedName>
</protein>
<comment type="caution">
    <text evidence="3">The sequence shown here is derived from an EMBL/GenBank/DDBJ whole genome shotgun (WGS) entry which is preliminary data.</text>
</comment>
<comment type="catalytic activity">
    <reaction evidence="1">
        <text>Hydrolysis of (1-&gt;4)-beta-linkages between N-acetylmuramic acid and N-acetyl-D-glucosamine residues in a peptidoglycan and between N-acetyl-D-glucosamine residues in chitodextrins.</text>
        <dbReference type="EC" id="3.2.1.17"/>
    </reaction>
</comment>
<dbReference type="GO" id="GO:0031640">
    <property type="term" value="P:killing of cells of another organism"/>
    <property type="evidence" value="ECO:0007669"/>
    <property type="project" value="UniProtKB-KW"/>
</dbReference>
<accession>A0AA41H9P6</accession>
<dbReference type="AlphaFoldDB" id="A0AA41H9P6"/>
<dbReference type="Proteomes" id="UP001155901">
    <property type="component" value="Unassembled WGS sequence"/>
</dbReference>
<dbReference type="EMBL" id="JAHTGR010000011">
    <property type="protein sequence ID" value="MBV6323279.1"/>
    <property type="molecule type" value="Genomic_DNA"/>
</dbReference>
<evidence type="ECO:0000313" key="6">
    <source>
        <dbReference type="Proteomes" id="UP001162889"/>
    </source>
</evidence>
<dbReference type="Proteomes" id="UP001162889">
    <property type="component" value="Unassembled WGS sequence"/>
</dbReference>
<keyword evidence="1" id="KW-0326">Glycosidase</keyword>
<evidence type="ECO:0000313" key="4">
    <source>
        <dbReference type="EMBL" id="MCP2007771.1"/>
    </source>
</evidence>
<keyword evidence="1 3" id="KW-0378">Hydrolase</keyword>
<organism evidence="3 5">
    <name type="scientific">Duganella violaceipulchra</name>
    <dbReference type="NCBI Taxonomy" id="2849652"/>
    <lineage>
        <taxon>Bacteria</taxon>
        <taxon>Pseudomonadati</taxon>
        <taxon>Pseudomonadota</taxon>
        <taxon>Betaproteobacteria</taxon>
        <taxon>Burkholderiales</taxon>
        <taxon>Oxalobacteraceae</taxon>
        <taxon>Telluria group</taxon>
        <taxon>Duganella</taxon>
    </lineage>
</organism>
<evidence type="ECO:0000256" key="2">
    <source>
        <dbReference type="SAM" id="MobiDB-lite"/>
    </source>
</evidence>
<evidence type="ECO:0000313" key="3">
    <source>
        <dbReference type="EMBL" id="MBV6323279.1"/>
    </source>
</evidence>
<dbReference type="GO" id="GO:0003796">
    <property type="term" value="F:lysozyme activity"/>
    <property type="evidence" value="ECO:0007669"/>
    <property type="project" value="UniProtKB-EC"/>
</dbReference>
<evidence type="ECO:0000256" key="1">
    <source>
        <dbReference type="RuleBase" id="RU003788"/>
    </source>
</evidence>